<dbReference type="AlphaFoldDB" id="A0A508X5F8"/>
<gene>
    <name evidence="2" type="ORF">EMEDMD4_700002</name>
</gene>
<sequence>MAHRLTDLIQFACFMQAEDPRHEHTARRSQAGHQSTRSLHLTANEIARIVYTPGNLRHQRIAATARQRVMCGSPLSGRSCATSSKRCPLPWSRSAESRRSRLSAITRSSSADVRGLRDSQCARPRDAVWHP</sequence>
<organism evidence="2">
    <name type="scientific">Sinorhizobium medicae</name>
    <dbReference type="NCBI Taxonomy" id="110321"/>
    <lineage>
        <taxon>Bacteria</taxon>
        <taxon>Pseudomonadati</taxon>
        <taxon>Pseudomonadota</taxon>
        <taxon>Alphaproteobacteria</taxon>
        <taxon>Hyphomicrobiales</taxon>
        <taxon>Rhizobiaceae</taxon>
        <taxon>Sinorhizobium/Ensifer group</taxon>
        <taxon>Sinorhizobium</taxon>
    </lineage>
</organism>
<dbReference type="EMBL" id="CABFNB010000140">
    <property type="protein sequence ID" value="VTZ64867.1"/>
    <property type="molecule type" value="Genomic_DNA"/>
</dbReference>
<name>A0A508X5F8_9HYPH</name>
<proteinExistence type="predicted"/>
<evidence type="ECO:0000313" key="2">
    <source>
        <dbReference type="EMBL" id="VTZ64867.1"/>
    </source>
</evidence>
<protein>
    <submittedName>
        <fullName evidence="2">Uncharacterized protein</fullName>
    </submittedName>
</protein>
<evidence type="ECO:0000256" key="1">
    <source>
        <dbReference type="SAM" id="MobiDB-lite"/>
    </source>
</evidence>
<reference evidence="2" key="1">
    <citation type="submission" date="2019-06" db="EMBL/GenBank/DDBJ databases">
        <authorList>
            <person name="Le Quere A."/>
            <person name="Colella S."/>
        </authorList>
    </citation>
    <scope>NUCLEOTIDE SEQUENCE</scope>
    <source>
        <strain evidence="2">EmedicaeMD41</strain>
    </source>
</reference>
<feature type="region of interest" description="Disordered" evidence="1">
    <location>
        <begin position="73"/>
        <end position="131"/>
    </location>
</feature>
<dbReference type="Proteomes" id="UP000507954">
    <property type="component" value="Unassembled WGS sequence"/>
</dbReference>
<accession>A0A508X5F8</accession>